<evidence type="ECO:0000313" key="1">
    <source>
        <dbReference type="EMBL" id="MFA9460389.1"/>
    </source>
</evidence>
<dbReference type="EMBL" id="JBGUAW010000003">
    <property type="protein sequence ID" value="MFA9460389.1"/>
    <property type="molecule type" value="Genomic_DNA"/>
</dbReference>
<accession>A0ABV4TUU4</accession>
<sequence length="257" mass="27679">MQAPVVLLGVGEMGGVFAHGLLRAGHAVYPVTRDMDPVEAAARYPEPALVLVTVGEKDLHPTLAHLPAAWADRVGLIQNELLPRDWEAHDLPQPTASAVWFEKKPGKAVNPIIASPAYGPNAGLLVNALDSIGIPARRVEDYEEMLFELVRKNVYILTTNIAGLETGGTTGTLWNHHRELAHQVADEIMDIQAWLTGAELERERLVAGMAEAMLADPEHGNTGRSAPARLARAIGYADEAGLEVPKLRALAKEHAAS</sequence>
<dbReference type="InterPro" id="IPR036291">
    <property type="entry name" value="NAD(P)-bd_dom_sf"/>
</dbReference>
<dbReference type="SUPFAM" id="SSF51735">
    <property type="entry name" value="NAD(P)-binding Rossmann-fold domains"/>
    <property type="match status" value="1"/>
</dbReference>
<dbReference type="Proteomes" id="UP001575181">
    <property type="component" value="Unassembled WGS sequence"/>
</dbReference>
<dbReference type="RefSeq" id="WP_373655172.1">
    <property type="nucleotide sequence ID" value="NZ_JBGUAW010000003.1"/>
</dbReference>
<keyword evidence="2" id="KW-1185">Reference proteome</keyword>
<evidence type="ECO:0008006" key="3">
    <source>
        <dbReference type="Google" id="ProtNLM"/>
    </source>
</evidence>
<name>A0ABV4TUU4_9GAMM</name>
<reference evidence="1 2" key="1">
    <citation type="submission" date="2024-08" db="EMBL/GenBank/DDBJ databases">
        <title>Whole-genome sequencing of halo(alkali)philic microorganisms from hypersaline lakes.</title>
        <authorList>
            <person name="Sorokin D.Y."/>
            <person name="Merkel A.Y."/>
            <person name="Messina E."/>
            <person name="Yakimov M."/>
        </authorList>
    </citation>
    <scope>NUCLEOTIDE SEQUENCE [LARGE SCALE GENOMIC DNA]</scope>
    <source>
        <strain evidence="1 2">Cl-TMA</strain>
    </source>
</reference>
<evidence type="ECO:0000313" key="2">
    <source>
        <dbReference type="Proteomes" id="UP001575181"/>
    </source>
</evidence>
<organism evidence="1 2">
    <name type="scientific">Thiohalorhabdus methylotrophus</name>
    <dbReference type="NCBI Taxonomy" id="3242694"/>
    <lineage>
        <taxon>Bacteria</taxon>
        <taxon>Pseudomonadati</taxon>
        <taxon>Pseudomonadota</taxon>
        <taxon>Gammaproteobacteria</taxon>
        <taxon>Thiohalorhabdales</taxon>
        <taxon>Thiohalorhabdaceae</taxon>
        <taxon>Thiohalorhabdus</taxon>
    </lineage>
</organism>
<protein>
    <recommendedName>
        <fullName evidence="3">Ketopantoate reductase</fullName>
    </recommendedName>
</protein>
<gene>
    <name evidence="1" type="ORF">ACERLL_06055</name>
</gene>
<proteinExistence type="predicted"/>
<comment type="caution">
    <text evidence="1">The sequence shown here is derived from an EMBL/GenBank/DDBJ whole genome shotgun (WGS) entry which is preliminary data.</text>
</comment>